<feature type="domain" description="Reverse transcriptase" evidence="15">
    <location>
        <begin position="311"/>
        <end position="539"/>
    </location>
</feature>
<dbReference type="Pfam" id="PF10040">
    <property type="entry name" value="CRISPR_Cas6"/>
    <property type="match status" value="1"/>
</dbReference>
<evidence type="ECO:0000256" key="7">
    <source>
        <dbReference type="ARBA" id="ARBA00022842"/>
    </source>
</evidence>
<accession>A0A7C3UWE5</accession>
<comment type="function">
    <text evidence="14">CRISPR (clustered regularly interspaced short palindromic repeat), is an adaptive immune system that provides protection against mobile genetic elements (viruses, transposable elements and conjugative plasmids). CRISPR clusters contain spacers, sequences complementary to antecedent mobile elements, and target invading nucleic acids. CRISPR clusters are transcribed and processed into CRISPR RNA (crRNA). Acts as a dsDNA endonuclease. Involved in the integration of spacer DNA into the CRISPR cassette.</text>
</comment>
<keyword evidence="7 14" id="KW-0460">Magnesium</keyword>
<dbReference type="EC" id="3.1.-.-" evidence="14"/>
<dbReference type="SUPFAM" id="SSF56672">
    <property type="entry name" value="DNA/RNA polymerases"/>
    <property type="match status" value="1"/>
</dbReference>
<dbReference type="GO" id="GO:0016787">
    <property type="term" value="F:hydrolase activity"/>
    <property type="evidence" value="ECO:0007669"/>
    <property type="project" value="UniProtKB-KW"/>
</dbReference>
<dbReference type="InterPro" id="IPR050646">
    <property type="entry name" value="Cas1"/>
</dbReference>
<proteinExistence type="inferred from homology"/>
<reference evidence="16" key="1">
    <citation type="journal article" date="2020" name="mSystems">
        <title>Genome- and Community-Level Interaction Insights into Carbon Utilization and Element Cycling Functions of Hydrothermarchaeota in Hydrothermal Sediment.</title>
        <authorList>
            <person name="Zhou Z."/>
            <person name="Liu Y."/>
            <person name="Xu W."/>
            <person name="Pan J."/>
            <person name="Luo Z.H."/>
            <person name="Li M."/>
        </authorList>
    </citation>
    <scope>NUCLEOTIDE SEQUENCE [LARGE SCALE GENOMIC DNA]</scope>
    <source>
        <strain evidence="16">SpSt-906</strain>
    </source>
</reference>
<evidence type="ECO:0000256" key="4">
    <source>
        <dbReference type="ARBA" id="ARBA00022723"/>
    </source>
</evidence>
<evidence type="ECO:0000256" key="11">
    <source>
        <dbReference type="ARBA" id="ARBA00023211"/>
    </source>
</evidence>
<dbReference type="InterPro" id="IPR042211">
    <property type="entry name" value="CRISPR-assoc_Cas1_N"/>
</dbReference>
<dbReference type="GO" id="GO:0046872">
    <property type="term" value="F:metal ion binding"/>
    <property type="evidence" value="ECO:0007669"/>
    <property type="project" value="UniProtKB-UniRule"/>
</dbReference>
<evidence type="ECO:0000256" key="2">
    <source>
        <dbReference type="ARBA" id="ARBA00022695"/>
    </source>
</evidence>
<dbReference type="NCBIfam" id="TIGR00287">
    <property type="entry name" value="cas1"/>
    <property type="match status" value="1"/>
</dbReference>
<dbReference type="Pfam" id="PF00078">
    <property type="entry name" value="RVT_1"/>
    <property type="match status" value="1"/>
</dbReference>
<evidence type="ECO:0000256" key="10">
    <source>
        <dbReference type="ARBA" id="ARBA00023125"/>
    </source>
</evidence>
<dbReference type="InterPro" id="IPR000477">
    <property type="entry name" value="RT_dom"/>
</dbReference>
<comment type="subunit">
    <text evidence="13 14">Homodimer, forms a heterotetramer with a Cas2 homodimer.</text>
</comment>
<dbReference type="Gene3D" id="3.100.10.20">
    <property type="entry name" value="CRISPR-associated endonuclease Cas1, N-terminal domain"/>
    <property type="match status" value="1"/>
</dbReference>
<keyword evidence="10 14" id="KW-0238">DNA-binding</keyword>
<evidence type="ECO:0000256" key="9">
    <source>
        <dbReference type="ARBA" id="ARBA00023118"/>
    </source>
</evidence>
<feature type="binding site" evidence="14">
    <location>
        <position position="711"/>
    </location>
    <ligand>
        <name>Mn(2+)</name>
        <dbReference type="ChEBI" id="CHEBI:29035"/>
    </ligand>
</feature>
<dbReference type="InterPro" id="IPR042206">
    <property type="entry name" value="CRISPR-assoc_Cas1_C"/>
</dbReference>
<dbReference type="PANTHER" id="PTHR34353:SF2">
    <property type="entry name" value="CRISPR-ASSOCIATED ENDONUCLEASE CAS1 1"/>
    <property type="match status" value="1"/>
</dbReference>
<keyword evidence="2" id="KW-0548">Nucleotidyltransferase</keyword>
<dbReference type="PRINTS" id="PR00866">
    <property type="entry name" value="RNADNAPOLMS"/>
</dbReference>
<evidence type="ECO:0000256" key="6">
    <source>
        <dbReference type="ARBA" id="ARBA00022801"/>
    </source>
</evidence>
<evidence type="ECO:0000256" key="12">
    <source>
        <dbReference type="ARBA" id="ARBA00034120"/>
    </source>
</evidence>
<keyword evidence="1" id="KW-0808">Transferase</keyword>
<keyword evidence="6 14" id="KW-0378">Hydrolase</keyword>
<evidence type="ECO:0000256" key="14">
    <source>
        <dbReference type="HAMAP-Rule" id="MF_01470"/>
    </source>
</evidence>
<dbReference type="GO" id="GO:0043571">
    <property type="term" value="P:maintenance of CRISPR repeat elements"/>
    <property type="evidence" value="ECO:0007669"/>
    <property type="project" value="UniProtKB-UniRule"/>
</dbReference>
<dbReference type="Pfam" id="PF01867">
    <property type="entry name" value="Cas_Cas1"/>
    <property type="match status" value="1"/>
</dbReference>
<dbReference type="GO" id="GO:0051607">
    <property type="term" value="P:defense response to virus"/>
    <property type="evidence" value="ECO:0007669"/>
    <property type="project" value="UniProtKB-UniRule"/>
</dbReference>
<dbReference type="PROSITE" id="PS50878">
    <property type="entry name" value="RT_POL"/>
    <property type="match status" value="1"/>
</dbReference>
<evidence type="ECO:0000256" key="8">
    <source>
        <dbReference type="ARBA" id="ARBA00022918"/>
    </source>
</evidence>
<feature type="binding site" evidence="14">
    <location>
        <position position="776"/>
    </location>
    <ligand>
        <name>Mn(2+)</name>
        <dbReference type="ChEBI" id="CHEBI:29035"/>
    </ligand>
</feature>
<keyword evidence="5 14" id="KW-0255">Endonuclease</keyword>
<comment type="similarity">
    <text evidence="14">Belongs to the CRISPR-associated endonuclease Cas1 family.</text>
</comment>
<gene>
    <name evidence="14 16" type="primary">cas1</name>
    <name evidence="16" type="ORF">ENX07_03310</name>
</gene>
<dbReference type="GO" id="GO:0003723">
    <property type="term" value="F:RNA binding"/>
    <property type="evidence" value="ECO:0007669"/>
    <property type="project" value="InterPro"/>
</dbReference>
<comment type="caution">
    <text evidence="16">The sequence shown here is derived from an EMBL/GenBank/DDBJ whole genome shotgun (WGS) entry which is preliminary data.</text>
</comment>
<dbReference type="InterPro" id="IPR002729">
    <property type="entry name" value="CRISPR-assoc_Cas1"/>
</dbReference>
<keyword evidence="4 14" id="KW-0479">Metal-binding</keyword>
<dbReference type="HAMAP" id="MF_01470">
    <property type="entry name" value="Cas1"/>
    <property type="match status" value="1"/>
</dbReference>
<keyword evidence="8" id="KW-0695">RNA-directed DNA polymerase</keyword>
<keyword evidence="3 14" id="KW-0540">Nuclease</keyword>
<dbReference type="CDD" id="cd01651">
    <property type="entry name" value="RT_G2_intron"/>
    <property type="match status" value="1"/>
</dbReference>
<dbReference type="GO" id="GO:0003677">
    <property type="term" value="F:DNA binding"/>
    <property type="evidence" value="ECO:0007669"/>
    <property type="project" value="UniProtKB-KW"/>
</dbReference>
<dbReference type="InterPro" id="IPR000123">
    <property type="entry name" value="Reverse_transcriptase_msDNA"/>
</dbReference>
<organism evidence="16">
    <name type="scientific">candidate division WOR-3 bacterium</name>
    <dbReference type="NCBI Taxonomy" id="2052148"/>
    <lineage>
        <taxon>Bacteria</taxon>
        <taxon>Bacteria division WOR-3</taxon>
    </lineage>
</organism>
<keyword evidence="9 14" id="KW-0051">Antiviral defense</keyword>
<evidence type="ECO:0000259" key="15">
    <source>
        <dbReference type="PROSITE" id="PS50878"/>
    </source>
</evidence>
<dbReference type="AlphaFoldDB" id="A0A7C3UWE5"/>
<dbReference type="Gene3D" id="1.20.120.920">
    <property type="entry name" value="CRISPR-associated endonuclease Cas1, C-terminal domain"/>
    <property type="match status" value="1"/>
</dbReference>
<name>A0A7C3UWE5_UNCW3</name>
<dbReference type="GO" id="GO:0003964">
    <property type="term" value="F:RNA-directed DNA polymerase activity"/>
    <property type="evidence" value="ECO:0007669"/>
    <property type="project" value="UniProtKB-KW"/>
</dbReference>
<dbReference type="PANTHER" id="PTHR34353">
    <property type="entry name" value="CRISPR-ASSOCIATED ENDONUCLEASE CAS1 1"/>
    <property type="match status" value="1"/>
</dbReference>
<evidence type="ECO:0000256" key="3">
    <source>
        <dbReference type="ARBA" id="ARBA00022722"/>
    </source>
</evidence>
<evidence type="ECO:0000256" key="1">
    <source>
        <dbReference type="ARBA" id="ARBA00022679"/>
    </source>
</evidence>
<comment type="similarity">
    <text evidence="12">Belongs to the bacterial reverse transcriptase family.</text>
</comment>
<comment type="cofactor">
    <cofactor evidence="14">
        <name>Mg(2+)</name>
        <dbReference type="ChEBI" id="CHEBI:18420"/>
    </cofactor>
    <cofactor evidence="14">
        <name>Mn(2+)</name>
        <dbReference type="ChEBI" id="CHEBI:29035"/>
    </cofactor>
</comment>
<dbReference type="InterPro" id="IPR019267">
    <property type="entry name" value="CRISPR-assoc_Cas6_C"/>
</dbReference>
<dbReference type="GO" id="GO:0004519">
    <property type="term" value="F:endonuclease activity"/>
    <property type="evidence" value="ECO:0007669"/>
    <property type="project" value="UniProtKB-UniRule"/>
</dbReference>
<keyword evidence="11 14" id="KW-0464">Manganese</keyword>
<dbReference type="CDD" id="cd09634">
    <property type="entry name" value="Cas1_I-II-III"/>
    <property type="match status" value="1"/>
</dbReference>
<evidence type="ECO:0000313" key="16">
    <source>
        <dbReference type="EMBL" id="HGE99081.1"/>
    </source>
</evidence>
<dbReference type="EMBL" id="DTMQ01000019">
    <property type="protein sequence ID" value="HGE99081.1"/>
    <property type="molecule type" value="Genomic_DNA"/>
</dbReference>
<evidence type="ECO:0000256" key="5">
    <source>
        <dbReference type="ARBA" id="ARBA00022759"/>
    </source>
</evidence>
<dbReference type="InterPro" id="IPR043502">
    <property type="entry name" value="DNA/RNA_pol_sf"/>
</dbReference>
<sequence>MRSFSPSPLSEFSWYRLSVTLVNIRSIPRVSAHPLSIIDAIIKGVNSLAFPNDRAEHFIFFHIKNRKHTFKIYQSVPVLLEIFFIRKTGAEVNHWLATFKTYLEDPETGKNFAILSISGPEERNLSRVWEELGELATEGEICLEFLTPFPFKPEKEKERTFIGKEGFIRSFERRFTRLFGKEVLYRSETDQFSLLPYYWHYTEIRHQPKSQPGLKYINGCVGKLYLKGTYKDFLPFLVLGSELHTGPKLAHGQGYYLLHKESPPHFAPHFPDEKAILSVIREVVENYDSALEYLSATKDHPFDEVRYAEEIYREIKEGTYQPTPNTAFSIKKKGSGQRIVERVSFKDLVVQEYLRKTITPVFERIFEPESIGFRKGVSREKAISLIQEAIASGYQYVIEADIEDFFPSVDPNILMKLIEFYLPKNDTLLKNLLCQSIRNGYQLEGKLYERNKGLAQGSPLSPILANLYLDAFDEKIRDWNVRLVRYADDFVILTKTKKDAEVILAKSQSFLSALGLRLKREKTLIRPIKDGFRFLGIRFERSEVVVEPEEEFKRLKKPLYITEPYLYLSVNGDALIISRNRVVLETIPLYRISEIMVMEKSLFSTALVKKCAEFNIPLTITLNTGYYITTIKPDSKRYYEIASRHCQRYYSLSETELLCFAKEIAVGKMKGYISLFRQRYQPGHNLIIDELLGTISRINQAGSLEEIRGLEGSMAKRIYQQLNPMIANPAFHIQKREREKPDPINSLLNFGYYLLFARINATLRAVGLNPYLGFLHSPSDEYESLAYDIQELFRPFIDRFIIRILNLKVISREDFRETKDGAYLKREAVKKFIDQFEAEMVRKSEKRELSLEERIYFQVLVIKKWVLEDASLTFYGWEL</sequence>
<protein>
    <recommendedName>
        <fullName evidence="14">CRISPR-associated endonuclease Cas1</fullName>
        <ecNumber evidence="14">3.1.-.-</ecNumber>
    </recommendedName>
</protein>
<evidence type="ECO:0000256" key="13">
    <source>
        <dbReference type="ARBA" id="ARBA00038592"/>
    </source>
</evidence>
<feature type="binding site" evidence="14">
    <location>
        <position position="791"/>
    </location>
    <ligand>
        <name>Mn(2+)</name>
        <dbReference type="ChEBI" id="CHEBI:29035"/>
    </ligand>
</feature>